<organism evidence="3 4">
    <name type="scientific">Geomicrobium sediminis</name>
    <dbReference type="NCBI Taxonomy" id="1347788"/>
    <lineage>
        <taxon>Bacteria</taxon>
        <taxon>Bacillati</taxon>
        <taxon>Bacillota</taxon>
        <taxon>Bacilli</taxon>
        <taxon>Bacillales</taxon>
        <taxon>Geomicrobium</taxon>
    </lineage>
</organism>
<accession>A0ABS2PCD7</accession>
<dbReference type="RefSeq" id="WP_204697598.1">
    <property type="nucleotide sequence ID" value="NZ_JAFBEC010000006.1"/>
</dbReference>
<reference evidence="3 4" key="1">
    <citation type="submission" date="2021-01" db="EMBL/GenBank/DDBJ databases">
        <title>Genomic Encyclopedia of Type Strains, Phase IV (KMG-IV): sequencing the most valuable type-strain genomes for metagenomic binning, comparative biology and taxonomic classification.</title>
        <authorList>
            <person name="Goeker M."/>
        </authorList>
    </citation>
    <scope>NUCLEOTIDE SEQUENCE [LARGE SCALE GENOMIC DNA]</scope>
    <source>
        <strain evidence="3 4">DSM 25540</strain>
    </source>
</reference>
<evidence type="ECO:0000313" key="4">
    <source>
        <dbReference type="Proteomes" id="UP000741863"/>
    </source>
</evidence>
<gene>
    <name evidence="3" type="ORF">JOD17_002162</name>
</gene>
<sequence length="187" mass="20741">MADRNLKIAMICGSLRKQSYNRKLMEVMIEKKPNHWQMKEIEIDTIPFFNQDVEAEGDPESVQQLKEAIDEADGVIVVSPEYNSGSPAVLKNALDWASRPAKGTVLKHKPFALAGASPGGAGTVQSQGQTRQTLLTLDAYIMPGPKIMVGSVHNKLSEDQSEIADEATIKRVEKFLGAFEEWMLHFK</sequence>
<dbReference type="InterPro" id="IPR029039">
    <property type="entry name" value="Flavoprotein-like_sf"/>
</dbReference>
<dbReference type="PANTHER" id="PTHR30543:SF21">
    <property type="entry name" value="NAD(P)H-DEPENDENT FMN REDUCTASE LOT6"/>
    <property type="match status" value="1"/>
</dbReference>
<comment type="similarity">
    <text evidence="1">Belongs to the azoreductase type 2 family.</text>
</comment>
<dbReference type="PANTHER" id="PTHR30543">
    <property type="entry name" value="CHROMATE REDUCTASE"/>
    <property type="match status" value="1"/>
</dbReference>
<dbReference type="Gene3D" id="3.40.50.360">
    <property type="match status" value="1"/>
</dbReference>
<evidence type="ECO:0000256" key="1">
    <source>
        <dbReference type="ARBA" id="ARBA00009428"/>
    </source>
</evidence>
<proteinExistence type="inferred from homology"/>
<dbReference type="SUPFAM" id="SSF52218">
    <property type="entry name" value="Flavoproteins"/>
    <property type="match status" value="1"/>
</dbReference>
<dbReference type="Pfam" id="PF03358">
    <property type="entry name" value="FMN_red"/>
    <property type="match status" value="1"/>
</dbReference>
<dbReference type="Proteomes" id="UP000741863">
    <property type="component" value="Unassembled WGS sequence"/>
</dbReference>
<dbReference type="EMBL" id="JAFBEC010000006">
    <property type="protein sequence ID" value="MBM7633068.1"/>
    <property type="molecule type" value="Genomic_DNA"/>
</dbReference>
<dbReference type="InterPro" id="IPR005025">
    <property type="entry name" value="FMN_Rdtase-like_dom"/>
</dbReference>
<dbReference type="InterPro" id="IPR050712">
    <property type="entry name" value="NAD(P)H-dep_reductase"/>
</dbReference>
<evidence type="ECO:0000259" key="2">
    <source>
        <dbReference type="Pfam" id="PF03358"/>
    </source>
</evidence>
<feature type="domain" description="NADPH-dependent FMN reductase-like" evidence="2">
    <location>
        <begin position="7"/>
        <end position="153"/>
    </location>
</feature>
<name>A0ABS2PCD7_9BACL</name>
<protein>
    <submittedName>
        <fullName evidence="3">Chromate reductase</fullName>
    </submittedName>
</protein>
<comment type="caution">
    <text evidence="3">The sequence shown here is derived from an EMBL/GenBank/DDBJ whole genome shotgun (WGS) entry which is preliminary data.</text>
</comment>
<evidence type="ECO:0000313" key="3">
    <source>
        <dbReference type="EMBL" id="MBM7633068.1"/>
    </source>
</evidence>
<keyword evidence="4" id="KW-1185">Reference proteome</keyword>